<comment type="subcellular location">
    <subcellularLocation>
        <location evidence="1">Cell membrane</location>
        <topology evidence="1">Multi-pass membrane protein</topology>
    </subcellularLocation>
</comment>
<comment type="caution">
    <text evidence="7">The sequence shown here is derived from an EMBL/GenBank/DDBJ whole genome shotgun (WGS) entry which is preliminary data.</text>
</comment>
<keyword evidence="4 6" id="KW-1133">Transmembrane helix</keyword>
<dbReference type="InterPro" id="IPR001851">
    <property type="entry name" value="ABC_transp_permease"/>
</dbReference>
<dbReference type="Pfam" id="PF02653">
    <property type="entry name" value="BPD_transp_2"/>
    <property type="match status" value="1"/>
</dbReference>
<dbReference type="EMBL" id="JAQQFR010000005">
    <property type="protein sequence ID" value="MFL9878486.1"/>
    <property type="molecule type" value="Genomic_DNA"/>
</dbReference>
<keyword evidence="5 6" id="KW-0472">Membrane</keyword>
<feature type="transmembrane region" description="Helical" evidence="6">
    <location>
        <begin position="263"/>
        <end position="284"/>
    </location>
</feature>
<protein>
    <submittedName>
        <fullName evidence="7">Branched-chain amino acid ABC transporter permease</fullName>
    </submittedName>
</protein>
<evidence type="ECO:0000256" key="3">
    <source>
        <dbReference type="ARBA" id="ARBA00022692"/>
    </source>
</evidence>
<dbReference type="Proteomes" id="UP001629214">
    <property type="component" value="Unassembled WGS sequence"/>
</dbReference>
<evidence type="ECO:0000256" key="4">
    <source>
        <dbReference type="ARBA" id="ARBA00022989"/>
    </source>
</evidence>
<feature type="transmembrane region" description="Helical" evidence="6">
    <location>
        <begin position="304"/>
        <end position="326"/>
    </location>
</feature>
<proteinExistence type="predicted"/>
<keyword evidence="3 6" id="KW-0812">Transmembrane</keyword>
<organism evidence="7 8">
    <name type="scientific">Herbaspirillum rhizosphaerae</name>
    <dbReference type="NCBI Taxonomy" id="346179"/>
    <lineage>
        <taxon>Bacteria</taxon>
        <taxon>Pseudomonadati</taxon>
        <taxon>Pseudomonadota</taxon>
        <taxon>Betaproteobacteria</taxon>
        <taxon>Burkholderiales</taxon>
        <taxon>Oxalobacteraceae</taxon>
        <taxon>Herbaspirillum</taxon>
    </lineage>
</organism>
<gene>
    <name evidence="7" type="ORF">PQR63_08840</name>
</gene>
<feature type="transmembrane region" description="Helical" evidence="6">
    <location>
        <begin position="21"/>
        <end position="40"/>
    </location>
</feature>
<dbReference type="PANTHER" id="PTHR30482">
    <property type="entry name" value="HIGH-AFFINITY BRANCHED-CHAIN AMINO ACID TRANSPORT SYSTEM PERMEASE"/>
    <property type="match status" value="1"/>
</dbReference>
<evidence type="ECO:0000313" key="8">
    <source>
        <dbReference type="Proteomes" id="UP001629214"/>
    </source>
</evidence>
<reference evidence="7 8" key="1">
    <citation type="journal article" date="2024" name="Chem. Sci.">
        <title>Discovery of megapolipeptins by genome mining of a Burkholderiales bacteria collection.</title>
        <authorList>
            <person name="Paulo B.S."/>
            <person name="Recchia M.J.J."/>
            <person name="Lee S."/>
            <person name="Fergusson C.H."/>
            <person name="Romanowski S.B."/>
            <person name="Hernandez A."/>
            <person name="Krull N."/>
            <person name="Liu D.Y."/>
            <person name="Cavanagh H."/>
            <person name="Bos A."/>
            <person name="Gray C.A."/>
            <person name="Murphy B.T."/>
            <person name="Linington R.G."/>
            <person name="Eustaquio A.S."/>
        </authorList>
    </citation>
    <scope>NUCLEOTIDE SEQUENCE [LARGE SCALE GENOMIC DNA]</scope>
    <source>
        <strain evidence="7 8">RL21-008-BIB-B</strain>
    </source>
</reference>
<evidence type="ECO:0000256" key="6">
    <source>
        <dbReference type="SAM" id="Phobius"/>
    </source>
</evidence>
<feature type="transmembrane region" description="Helical" evidence="6">
    <location>
        <begin position="100"/>
        <end position="121"/>
    </location>
</feature>
<keyword evidence="8" id="KW-1185">Reference proteome</keyword>
<feature type="transmembrane region" description="Helical" evidence="6">
    <location>
        <begin position="77"/>
        <end position="94"/>
    </location>
</feature>
<evidence type="ECO:0000256" key="5">
    <source>
        <dbReference type="ARBA" id="ARBA00023136"/>
    </source>
</evidence>
<sequence>MLKTTSSLPLTPGASVNGFNKIHALLVALLVLALALPLYITSPSHQNLAILILMAAQIGVSWNIVGGYAGQVSLGHVAFYGIGAYTSAILFSIYGVNPWFAMIVGGVIAALVSLVIGWSCFRLKGHYFAMATIAVAEIIQIVFTNWDFAGAAVGLTIPMGEGGWANMIFAGKEPYYYIALGLLLITLLANFIIERSFLGYYFRAIKDEPDAARSLGVSLSRYKQIAFAVSSFFTAMGGSLYAQKELYIDPASVLGTGMSIKMALVAILGGIGTLFGPLVGAGLLTAIEEGTRTMFGGSGRGTDLIIYAALIIVIAVYYPNGILGYLKSTFARRKAVKAQAENAAKEESK</sequence>
<keyword evidence="2" id="KW-1003">Cell membrane</keyword>
<evidence type="ECO:0000256" key="2">
    <source>
        <dbReference type="ARBA" id="ARBA00022475"/>
    </source>
</evidence>
<dbReference type="CDD" id="cd06581">
    <property type="entry name" value="TM_PBP1_LivM_like"/>
    <property type="match status" value="1"/>
</dbReference>
<dbReference type="InterPro" id="IPR043428">
    <property type="entry name" value="LivM-like"/>
</dbReference>
<feature type="transmembrane region" description="Helical" evidence="6">
    <location>
        <begin position="46"/>
        <end position="65"/>
    </location>
</feature>
<name>A0ABW8Z603_9BURK</name>
<feature type="transmembrane region" description="Helical" evidence="6">
    <location>
        <begin position="175"/>
        <end position="193"/>
    </location>
</feature>
<dbReference type="RefSeq" id="WP_408167470.1">
    <property type="nucleotide sequence ID" value="NZ_JAQQFR010000005.1"/>
</dbReference>
<evidence type="ECO:0000313" key="7">
    <source>
        <dbReference type="EMBL" id="MFL9878486.1"/>
    </source>
</evidence>
<accession>A0ABW8Z603</accession>
<dbReference type="PANTHER" id="PTHR30482:SF10">
    <property type="entry name" value="HIGH-AFFINITY BRANCHED-CHAIN AMINO ACID TRANSPORT PROTEIN BRAE"/>
    <property type="match status" value="1"/>
</dbReference>
<evidence type="ECO:0000256" key="1">
    <source>
        <dbReference type="ARBA" id="ARBA00004651"/>
    </source>
</evidence>